<keyword evidence="1" id="KW-0472">Membrane</keyword>
<gene>
    <name evidence="2" type="ORF">Nkreftii_000427</name>
</gene>
<keyword evidence="1" id="KW-0812">Transmembrane</keyword>
<accession>A0A7S8FB81</accession>
<dbReference type="EMBL" id="CP047423">
    <property type="protein sequence ID" value="QPD02653.1"/>
    <property type="molecule type" value="Genomic_DNA"/>
</dbReference>
<proteinExistence type="predicted"/>
<feature type="transmembrane region" description="Helical" evidence="1">
    <location>
        <begin position="15"/>
        <end position="33"/>
    </location>
</feature>
<dbReference type="KEGG" id="nkf:Nkreftii_000427"/>
<dbReference type="Proteomes" id="UP000593737">
    <property type="component" value="Chromosome"/>
</dbReference>
<organism evidence="2 3">
    <name type="scientific">Candidatus Nitrospira kreftii</name>
    <dbReference type="NCBI Taxonomy" id="2652173"/>
    <lineage>
        <taxon>Bacteria</taxon>
        <taxon>Pseudomonadati</taxon>
        <taxon>Nitrospirota</taxon>
        <taxon>Nitrospiria</taxon>
        <taxon>Nitrospirales</taxon>
        <taxon>Nitrospiraceae</taxon>
        <taxon>Nitrospira</taxon>
    </lineage>
</organism>
<keyword evidence="1" id="KW-1133">Transmembrane helix</keyword>
<evidence type="ECO:0000313" key="3">
    <source>
        <dbReference type="Proteomes" id="UP000593737"/>
    </source>
</evidence>
<name>A0A7S8FB81_9BACT</name>
<sequence length="37" mass="4095">MVTELQMGCSLARSIMVRLAIIMISVCGMFVRLRPAP</sequence>
<protein>
    <submittedName>
        <fullName evidence="2">Uncharacterized protein</fullName>
    </submittedName>
</protein>
<reference evidence="2 3" key="1">
    <citation type="journal article" date="2020" name="ISME J.">
        <title>Enrichment and physiological characterization of a novel comammox Nitrospira indicates ammonium inhibition of complete nitrification.</title>
        <authorList>
            <person name="Sakoula D."/>
            <person name="Koch H."/>
            <person name="Frank J."/>
            <person name="Jetten M.S.M."/>
            <person name="van Kessel M.A.H.J."/>
            <person name="Lucker S."/>
        </authorList>
    </citation>
    <scope>NUCLEOTIDE SEQUENCE [LARGE SCALE GENOMIC DNA]</scope>
    <source>
        <strain evidence="2">Comreactor17</strain>
    </source>
</reference>
<evidence type="ECO:0000313" key="2">
    <source>
        <dbReference type="EMBL" id="QPD02653.1"/>
    </source>
</evidence>
<evidence type="ECO:0000256" key="1">
    <source>
        <dbReference type="SAM" id="Phobius"/>
    </source>
</evidence>
<dbReference type="AlphaFoldDB" id="A0A7S8FB81"/>